<evidence type="ECO:0000313" key="5">
    <source>
        <dbReference type="Proteomes" id="UP000214596"/>
    </source>
</evidence>
<dbReference type="EMBL" id="CP034299">
    <property type="protein sequence ID" value="QHH11628.1"/>
    <property type="molecule type" value="Genomic_DNA"/>
</dbReference>
<dbReference type="OrthoDB" id="6402074at2"/>
<reference evidence="3 7" key="3">
    <citation type="submission" date="2018-12" db="EMBL/GenBank/DDBJ databases">
        <title>Genomic insights into the evolutionary origins and pathogenicity of five Vibrio parahaemolyticus strains isolated from the shrimp with acute hepatopancreatic necrosis disease (AHPND).</title>
        <authorList>
            <person name="Yang Q."/>
            <person name="Dong X."/>
            <person name="Xie G."/>
            <person name="Fu S."/>
            <person name="Zou P."/>
            <person name="Sun J."/>
            <person name="Wang Y."/>
            <person name="Huang J."/>
        </authorList>
    </citation>
    <scope>NUCLEOTIDE SEQUENCE [LARGE SCALE GENOMIC DNA]</scope>
    <source>
        <strain evidence="3 7">20160303005-1</strain>
    </source>
</reference>
<dbReference type="EMBL" id="NIXT01000874">
    <property type="protein sequence ID" value="OXE32001.1"/>
    <property type="molecule type" value="Genomic_DNA"/>
</dbReference>
<name>A0A227E873_VIBPH</name>
<dbReference type="Proteomes" id="UP000214596">
    <property type="component" value="Unassembled WGS sequence"/>
</dbReference>
<dbReference type="Proteomes" id="UP000321504">
    <property type="component" value="Unassembled WGS sequence"/>
</dbReference>
<sequence length="76" mass="8393">MLLRVGVTLLQASDNGGNTMELRNKAGEIAKIADNLTLKEITEMGYTVDLCDEAYDANEHWKAEGKTEGMGEYPEE</sequence>
<reference evidence="2 5" key="1">
    <citation type="journal article" date="2017" name="Appl. Environ. Microbiol.">
        <title>Parallel evolution of two clades of a major Atlantic endemic Vibrio parahaemolyticus pathogen lineage by independent acquisition of related pathogenicity islands.</title>
        <authorList>
            <person name="Xu F."/>
            <person name="Gonzalez-Escalona N."/>
            <person name="Drees K.P."/>
            <person name="Sebra R.P."/>
            <person name="Cooper V.S."/>
            <person name="Jones S.H."/>
            <person name="Whistler C.A."/>
        </authorList>
    </citation>
    <scope>NUCLEOTIDE SEQUENCE [LARGE SCALE GENOMIC DNA]</scope>
    <source>
        <strain evidence="2 5">MAVP-3</strain>
    </source>
</reference>
<dbReference type="Proteomes" id="UP000464718">
    <property type="component" value="Chromosome ii"/>
</dbReference>
<dbReference type="EMBL" id="VRMQ01000001">
    <property type="protein sequence ID" value="TXN18953.1"/>
    <property type="molecule type" value="Genomic_DNA"/>
</dbReference>
<evidence type="ECO:0000313" key="4">
    <source>
        <dbReference type="EMBL" id="TXN18953.1"/>
    </source>
</evidence>
<reference evidence="1" key="5">
    <citation type="submission" date="2019-12" db="EMBL/GenBank/DDBJ databases">
        <authorList>
            <consortium name="NCBI Pathogen Detection Project"/>
        </authorList>
    </citation>
    <scope>NUCLEOTIDE SEQUENCE</scope>
    <source>
        <strain evidence="1">1930</strain>
    </source>
</reference>
<evidence type="ECO:0000313" key="7">
    <source>
        <dbReference type="Proteomes" id="UP000464718"/>
    </source>
</evidence>
<proteinExistence type="predicted"/>
<dbReference type="Proteomes" id="UP000856022">
    <property type="component" value="Unassembled WGS sequence"/>
</dbReference>
<evidence type="ECO:0000313" key="3">
    <source>
        <dbReference type="EMBL" id="QHH11628.1"/>
    </source>
</evidence>
<reference evidence="4 6" key="4">
    <citation type="submission" date="2019-08" db="EMBL/GenBank/DDBJ databases">
        <title>Emerging of two pre-pandemic pathogenic O4:KUT lineages of Vibrio parahaemolyticus in coastal eastern China.</title>
        <authorList>
            <person name="Yu H."/>
        </authorList>
    </citation>
    <scope>NUCLEOTIDE SEQUENCE [LARGE SCALE GENOMIC DNA]</scope>
    <source>
        <strain evidence="4 6">HZ17-383</strain>
    </source>
</reference>
<gene>
    <name evidence="2" type="ORF">CA163_14950</name>
    <name evidence="3" type="ORF">EHC69_20250</name>
    <name evidence="4" type="ORF">FVP01_08165</name>
    <name evidence="1" type="ORF">I7278_10565</name>
</gene>
<accession>A0A227E873</accession>
<dbReference type="EMBL" id="DACQKT010000004">
    <property type="protein sequence ID" value="HAS6677248.1"/>
    <property type="molecule type" value="Genomic_DNA"/>
</dbReference>
<evidence type="ECO:0000313" key="2">
    <source>
        <dbReference type="EMBL" id="OXE32001.1"/>
    </source>
</evidence>
<dbReference type="AlphaFoldDB" id="A0A227E873"/>
<evidence type="ECO:0000313" key="1">
    <source>
        <dbReference type="EMBL" id="HAS6677248.1"/>
    </source>
</evidence>
<organism evidence="2 5">
    <name type="scientific">Vibrio parahaemolyticus</name>
    <dbReference type="NCBI Taxonomy" id="670"/>
    <lineage>
        <taxon>Bacteria</taxon>
        <taxon>Pseudomonadati</taxon>
        <taxon>Pseudomonadota</taxon>
        <taxon>Gammaproteobacteria</taxon>
        <taxon>Vibrionales</taxon>
        <taxon>Vibrionaceae</taxon>
        <taxon>Vibrio</taxon>
    </lineage>
</organism>
<protein>
    <submittedName>
        <fullName evidence="2">Uncharacterized protein</fullName>
    </submittedName>
</protein>
<reference evidence="1" key="2">
    <citation type="journal article" date="2018" name="Genome Biol.">
        <title>SKESA: strategic k-mer extension for scrupulous assemblies.</title>
        <authorList>
            <person name="Souvorov A."/>
            <person name="Agarwala R."/>
            <person name="Lipman D.J."/>
        </authorList>
    </citation>
    <scope>NUCLEOTIDE SEQUENCE</scope>
    <source>
        <strain evidence="1">1930</strain>
    </source>
</reference>
<evidence type="ECO:0000313" key="6">
    <source>
        <dbReference type="Proteomes" id="UP000321504"/>
    </source>
</evidence>